<feature type="non-terminal residue" evidence="2">
    <location>
        <position position="1"/>
    </location>
</feature>
<dbReference type="EMBL" id="BTSX01000001">
    <property type="protein sequence ID" value="GMS81316.1"/>
    <property type="molecule type" value="Genomic_DNA"/>
</dbReference>
<organism evidence="2 3">
    <name type="scientific">Pristionchus entomophagus</name>
    <dbReference type="NCBI Taxonomy" id="358040"/>
    <lineage>
        <taxon>Eukaryota</taxon>
        <taxon>Metazoa</taxon>
        <taxon>Ecdysozoa</taxon>
        <taxon>Nematoda</taxon>
        <taxon>Chromadorea</taxon>
        <taxon>Rhabditida</taxon>
        <taxon>Rhabditina</taxon>
        <taxon>Diplogasteromorpha</taxon>
        <taxon>Diplogasteroidea</taxon>
        <taxon>Neodiplogasteridae</taxon>
        <taxon>Pristionchus</taxon>
    </lineage>
</organism>
<dbReference type="PROSITE" id="PS50181">
    <property type="entry name" value="FBOX"/>
    <property type="match status" value="1"/>
</dbReference>
<dbReference type="InterPro" id="IPR036047">
    <property type="entry name" value="F-box-like_dom_sf"/>
</dbReference>
<proteinExistence type="predicted"/>
<sequence length="330" mass="37844">EIVFLIATMLSEDNESTNSKTINDLPMEILHKIFVHLELRDRLNARLCCSTVEKAVASADLKCVGMDLNYDSRNSACKILLDRCEVFTCKTRFTSQRNSRLFSKLHVQLITIREVRLIDVPAVNVILNACTFDILAVHLSPNQWLSSRIHELIARAEKGVDIFTNRFVATSSQFRSLSRPVTFHFDKEWKPENDDLFLEILLRGHSFPRLDIKLQSEHTLIEAIEIISEAVIPQKMYISYMKNGHLKTLLRLTNAKETGNSAFEYGTEYSYLRSLIFQRTQGSGDLLVTSSAFDEHRELYDDCCENLNRMSLFNNLDERSLGVSGKSILR</sequence>
<reference evidence="2" key="1">
    <citation type="submission" date="2023-10" db="EMBL/GenBank/DDBJ databases">
        <title>Genome assembly of Pristionchus species.</title>
        <authorList>
            <person name="Yoshida K."/>
            <person name="Sommer R.J."/>
        </authorList>
    </citation>
    <scope>NUCLEOTIDE SEQUENCE</scope>
    <source>
        <strain evidence="2">RS0144</strain>
    </source>
</reference>
<dbReference type="Pfam" id="PF00646">
    <property type="entry name" value="F-box"/>
    <property type="match status" value="1"/>
</dbReference>
<accession>A0AAV5SDA2</accession>
<evidence type="ECO:0000259" key="1">
    <source>
        <dbReference type="PROSITE" id="PS50181"/>
    </source>
</evidence>
<dbReference type="InterPro" id="IPR032675">
    <property type="entry name" value="LRR_dom_sf"/>
</dbReference>
<name>A0AAV5SDA2_9BILA</name>
<feature type="domain" description="F-box" evidence="1">
    <location>
        <begin position="19"/>
        <end position="73"/>
    </location>
</feature>
<dbReference type="SUPFAM" id="SSF81383">
    <property type="entry name" value="F-box domain"/>
    <property type="match status" value="1"/>
</dbReference>
<gene>
    <name evidence="2" type="ORF">PENTCL1PPCAC_3491</name>
</gene>
<dbReference type="InterPro" id="IPR001810">
    <property type="entry name" value="F-box_dom"/>
</dbReference>
<dbReference type="Gene3D" id="3.80.10.10">
    <property type="entry name" value="Ribonuclease Inhibitor"/>
    <property type="match status" value="1"/>
</dbReference>
<dbReference type="AlphaFoldDB" id="A0AAV5SDA2"/>
<keyword evidence="3" id="KW-1185">Reference proteome</keyword>
<dbReference type="Proteomes" id="UP001432027">
    <property type="component" value="Unassembled WGS sequence"/>
</dbReference>
<evidence type="ECO:0000313" key="2">
    <source>
        <dbReference type="EMBL" id="GMS81316.1"/>
    </source>
</evidence>
<comment type="caution">
    <text evidence="2">The sequence shown here is derived from an EMBL/GenBank/DDBJ whole genome shotgun (WGS) entry which is preliminary data.</text>
</comment>
<protein>
    <recommendedName>
        <fullName evidence="1">F-box domain-containing protein</fullName>
    </recommendedName>
</protein>
<evidence type="ECO:0000313" key="3">
    <source>
        <dbReference type="Proteomes" id="UP001432027"/>
    </source>
</evidence>